<dbReference type="Proteomes" id="UP000228635">
    <property type="component" value="Unassembled WGS sequence"/>
</dbReference>
<organism evidence="1 2">
    <name type="scientific">Candidatus Harrisonbacteria bacterium CG10_big_fil_rev_8_21_14_0_10_42_17</name>
    <dbReference type="NCBI Taxonomy" id="1974584"/>
    <lineage>
        <taxon>Bacteria</taxon>
        <taxon>Candidatus Harrisoniibacteriota</taxon>
    </lineage>
</organism>
<gene>
    <name evidence="1" type="ORF">COU08_03745</name>
</gene>
<dbReference type="AlphaFoldDB" id="A0A2M6WHB6"/>
<sequence>MNKPTVNYKKLIVWQKAMSVAQLTYENTEHFPKKEIYGLVSQMRRASISIPSNIAEGSKRRSEKEYKHFLFIAYGSGAELETQIELSKKLGMIKESKKLEEMLNEVMKMLNTMTREHETKI</sequence>
<dbReference type="PANTHER" id="PTHR38471">
    <property type="entry name" value="FOUR HELIX BUNDLE PROTEIN"/>
    <property type="match status" value="1"/>
</dbReference>
<comment type="caution">
    <text evidence="1">The sequence shown here is derived from an EMBL/GenBank/DDBJ whole genome shotgun (WGS) entry which is preliminary data.</text>
</comment>
<dbReference type="InterPro" id="IPR036583">
    <property type="entry name" value="23S_rRNA_IVS_sf"/>
</dbReference>
<evidence type="ECO:0000313" key="2">
    <source>
        <dbReference type="Proteomes" id="UP000228635"/>
    </source>
</evidence>
<dbReference type="NCBIfam" id="TIGR02436">
    <property type="entry name" value="four helix bundle protein"/>
    <property type="match status" value="1"/>
</dbReference>
<name>A0A2M6WHB6_9BACT</name>
<dbReference type="InterPro" id="IPR012657">
    <property type="entry name" value="23S_rRNA-intervening_sequence"/>
</dbReference>
<evidence type="ECO:0000313" key="1">
    <source>
        <dbReference type="EMBL" id="PIT92170.1"/>
    </source>
</evidence>
<dbReference type="Gene3D" id="1.20.1440.60">
    <property type="entry name" value="23S rRNA-intervening sequence"/>
    <property type="match status" value="1"/>
</dbReference>
<accession>A0A2M6WHB6</accession>
<dbReference type="Pfam" id="PF05635">
    <property type="entry name" value="23S_rRNA_IVP"/>
    <property type="match status" value="1"/>
</dbReference>
<dbReference type="SUPFAM" id="SSF158446">
    <property type="entry name" value="IVS-encoded protein-like"/>
    <property type="match status" value="1"/>
</dbReference>
<reference evidence="2" key="1">
    <citation type="submission" date="2017-09" db="EMBL/GenBank/DDBJ databases">
        <title>Depth-based differentiation of microbial function through sediment-hosted aquifers and enrichment of novel symbionts in the deep terrestrial subsurface.</title>
        <authorList>
            <person name="Probst A.J."/>
            <person name="Ladd B."/>
            <person name="Jarett J.K."/>
            <person name="Geller-Mcgrath D.E."/>
            <person name="Sieber C.M.K."/>
            <person name="Emerson J.B."/>
            <person name="Anantharaman K."/>
            <person name="Thomas B.C."/>
            <person name="Malmstrom R."/>
            <person name="Stieglmeier M."/>
            <person name="Klingl A."/>
            <person name="Woyke T."/>
            <person name="Ryan C.M."/>
            <person name="Banfield J.F."/>
        </authorList>
    </citation>
    <scope>NUCLEOTIDE SEQUENCE [LARGE SCALE GENOMIC DNA]</scope>
</reference>
<evidence type="ECO:0008006" key="3">
    <source>
        <dbReference type="Google" id="ProtNLM"/>
    </source>
</evidence>
<dbReference type="CDD" id="cd16377">
    <property type="entry name" value="23S_rRNA_IVP_like"/>
    <property type="match status" value="1"/>
</dbReference>
<dbReference type="EMBL" id="PFBA01000032">
    <property type="protein sequence ID" value="PIT92170.1"/>
    <property type="molecule type" value="Genomic_DNA"/>
</dbReference>
<dbReference type="PANTHER" id="PTHR38471:SF2">
    <property type="entry name" value="FOUR HELIX BUNDLE PROTEIN"/>
    <property type="match status" value="1"/>
</dbReference>
<protein>
    <recommendedName>
        <fullName evidence="3">Four helix bundle protein</fullName>
    </recommendedName>
</protein>
<proteinExistence type="predicted"/>